<evidence type="ECO:0000259" key="1">
    <source>
        <dbReference type="Pfam" id="PF03028"/>
    </source>
</evidence>
<dbReference type="GO" id="GO:0030286">
    <property type="term" value="C:dynein complex"/>
    <property type="evidence" value="ECO:0007669"/>
    <property type="project" value="InterPro"/>
</dbReference>
<protein>
    <submittedName>
        <fullName evidence="4">Dynein beta chain ciliary</fullName>
    </submittedName>
</protein>
<dbReference type="Gene3D" id="3.40.50.300">
    <property type="entry name" value="P-loop containing nucleotide triphosphate hydrolases"/>
    <property type="match status" value="1"/>
</dbReference>
<dbReference type="InterPro" id="IPR004273">
    <property type="entry name" value="Dynein_heavy_D6_P-loop"/>
</dbReference>
<dbReference type="Pfam" id="PF03028">
    <property type="entry name" value="Dynein_heavy"/>
    <property type="match status" value="1"/>
</dbReference>
<feature type="domain" description="Dynein heavy chain C-terminal" evidence="3">
    <location>
        <begin position="286"/>
        <end position="571"/>
    </location>
</feature>
<dbReference type="Gene3D" id="1.10.8.720">
    <property type="entry name" value="Region D6 of dynein motor"/>
    <property type="match status" value="1"/>
</dbReference>
<dbReference type="FunFam" id="3.10.490.20:FF:000001">
    <property type="entry name" value="dynein heavy chain 7, axonemal"/>
    <property type="match status" value="1"/>
</dbReference>
<evidence type="ECO:0000313" key="4">
    <source>
        <dbReference type="EMBL" id="OWR51671.1"/>
    </source>
</evidence>
<dbReference type="Gene3D" id="3.10.490.20">
    <property type="match status" value="1"/>
</dbReference>
<dbReference type="InterPro" id="IPR042219">
    <property type="entry name" value="AAA_lid_11_sf"/>
</dbReference>
<dbReference type="InterPro" id="IPR026983">
    <property type="entry name" value="DHC"/>
</dbReference>
<gene>
    <name evidence="4" type="ORF">KGM_211204</name>
</gene>
<dbReference type="Gene3D" id="1.20.1270.280">
    <property type="match status" value="1"/>
</dbReference>
<dbReference type="PANTHER" id="PTHR22878">
    <property type="entry name" value="DYNEIN HEAVY CHAIN 6, AXONEMAL-LIKE-RELATED"/>
    <property type="match status" value="1"/>
</dbReference>
<dbReference type="FunFam" id="1.10.8.720:FF:000001">
    <property type="entry name" value="dynein heavy chain 7, axonemal"/>
    <property type="match status" value="1"/>
</dbReference>
<dbReference type="InterPro" id="IPR041658">
    <property type="entry name" value="AAA_lid_11"/>
</dbReference>
<sequence>MGYSHRFNSISLGQGQGPIAKAMIEKAQLEGGWVCLQNCHLAVSWLPTLEKLIEGFDLTNTDLSFRLWLTSYPSDKFPQSVLQVGVKMTNEPPTGLQHNLNRSYLSEPLKEPEFFEGCPGKDKAFSKLLYGISFFHAVVQERKKFGPLGWNIQYGFNDSDFHISVMQLQMFLNQYEEIQYVAIKYLTGECNYGGRVTDDWDRRLIVTILDNYVNANVVNDPNNLFCDLGPQYGLPRRCEYQDYLKHIESVPVNPPPEVYGLHMNAGITRDYSISMALTTSLVLVEGAAGGGEGGNTEVILTQMATEILSKLPESFDIETAQQKYPVDYNESMNTVLIQEMQRFNKLLNEIRTSLIDLQKAVKGVIVMSPALDLQSNSMLLGKIPDNWSKVSYPSLKPLPSYVADFIDRLAMLEDWNQNGKPPTFWLSGFFFTQAFLTGSVQNYARAKKIPIDLLIFDFEVLRVDYEHTPPEFGVYVQGLFVDGARWDRDKYAIGEQFPKILNDNMPAVWLFPKLKKEFLEGTRYKCPLYKTLERKGVLATTGHSSNFVLAFYLPSDKPSAHWIKRSVALILQLDN</sequence>
<dbReference type="EMBL" id="AGBW02009105">
    <property type="protein sequence ID" value="OWR51671.1"/>
    <property type="molecule type" value="Genomic_DNA"/>
</dbReference>
<dbReference type="STRING" id="278856.A0A212FD51"/>
<dbReference type="AlphaFoldDB" id="A0A212FD51"/>
<dbReference type="InterPro" id="IPR041228">
    <property type="entry name" value="Dynein_C"/>
</dbReference>
<reference evidence="4 5" key="1">
    <citation type="journal article" date="2011" name="Cell">
        <title>The monarch butterfly genome yields insights into long-distance migration.</title>
        <authorList>
            <person name="Zhan S."/>
            <person name="Merlin C."/>
            <person name="Boore J.L."/>
            <person name="Reppert S.M."/>
        </authorList>
    </citation>
    <scope>NUCLEOTIDE SEQUENCE [LARGE SCALE GENOMIC DNA]</scope>
    <source>
        <strain evidence="4">F-2</strain>
    </source>
</reference>
<dbReference type="PANTHER" id="PTHR22878:SF70">
    <property type="entry name" value="DYNEIN HEAVY CHAIN 2, AXONEMAL"/>
    <property type="match status" value="1"/>
</dbReference>
<dbReference type="KEGG" id="dpl:KGM_211204"/>
<dbReference type="GO" id="GO:0007018">
    <property type="term" value="P:microtubule-based movement"/>
    <property type="evidence" value="ECO:0007669"/>
    <property type="project" value="InterPro"/>
</dbReference>
<name>A0A212FD51_DANPL</name>
<dbReference type="InterPro" id="IPR027417">
    <property type="entry name" value="P-loop_NTPase"/>
</dbReference>
<dbReference type="Pfam" id="PF18199">
    <property type="entry name" value="Dynein_C"/>
    <property type="match status" value="1"/>
</dbReference>
<evidence type="ECO:0000313" key="5">
    <source>
        <dbReference type="Proteomes" id="UP000007151"/>
    </source>
</evidence>
<dbReference type="InParanoid" id="A0A212FD51"/>
<dbReference type="GO" id="GO:0051959">
    <property type="term" value="F:dynein light intermediate chain binding"/>
    <property type="evidence" value="ECO:0007669"/>
    <property type="project" value="InterPro"/>
</dbReference>
<dbReference type="GO" id="GO:0045505">
    <property type="term" value="F:dynein intermediate chain binding"/>
    <property type="evidence" value="ECO:0007669"/>
    <property type="project" value="InterPro"/>
</dbReference>
<dbReference type="Pfam" id="PF18198">
    <property type="entry name" value="AAA_lid_11"/>
    <property type="match status" value="1"/>
</dbReference>
<proteinExistence type="predicted"/>
<dbReference type="Proteomes" id="UP000007151">
    <property type="component" value="Unassembled WGS sequence"/>
</dbReference>
<comment type="caution">
    <text evidence="4">The sequence shown here is derived from an EMBL/GenBank/DDBJ whole genome shotgun (WGS) entry which is preliminary data.</text>
</comment>
<keyword evidence="5" id="KW-1185">Reference proteome</keyword>
<evidence type="ECO:0000259" key="2">
    <source>
        <dbReference type="Pfam" id="PF18198"/>
    </source>
</evidence>
<dbReference type="GO" id="GO:0008569">
    <property type="term" value="F:minus-end-directed microtubule motor activity"/>
    <property type="evidence" value="ECO:0007669"/>
    <property type="project" value="InterPro"/>
</dbReference>
<feature type="domain" description="Dynein heavy chain AAA lid" evidence="2">
    <location>
        <begin position="125"/>
        <end position="265"/>
    </location>
</feature>
<dbReference type="FunFam" id="1.20.1270.280:FF:000001">
    <property type="entry name" value="dynein heavy chain 7, axonemal"/>
    <property type="match status" value="1"/>
</dbReference>
<evidence type="ECO:0000259" key="3">
    <source>
        <dbReference type="Pfam" id="PF18199"/>
    </source>
</evidence>
<accession>A0A212FD51</accession>
<feature type="domain" description="Dynein heavy chain region D6 P-loop" evidence="1">
    <location>
        <begin position="2"/>
        <end position="89"/>
    </location>
</feature>
<organism evidence="4 5">
    <name type="scientific">Danaus plexippus plexippus</name>
    <dbReference type="NCBI Taxonomy" id="278856"/>
    <lineage>
        <taxon>Eukaryota</taxon>
        <taxon>Metazoa</taxon>
        <taxon>Ecdysozoa</taxon>
        <taxon>Arthropoda</taxon>
        <taxon>Hexapoda</taxon>
        <taxon>Insecta</taxon>
        <taxon>Pterygota</taxon>
        <taxon>Neoptera</taxon>
        <taxon>Endopterygota</taxon>
        <taxon>Lepidoptera</taxon>
        <taxon>Glossata</taxon>
        <taxon>Ditrysia</taxon>
        <taxon>Papilionoidea</taxon>
        <taxon>Nymphalidae</taxon>
        <taxon>Danainae</taxon>
        <taxon>Danaini</taxon>
        <taxon>Danaina</taxon>
        <taxon>Danaus</taxon>
        <taxon>Danaus</taxon>
    </lineage>
</organism>
<dbReference type="InterPro" id="IPR043160">
    <property type="entry name" value="Dynein_C_barrel"/>
</dbReference>